<protein>
    <submittedName>
        <fullName evidence="2">IS21 family transposase</fullName>
    </submittedName>
</protein>
<name>A0ABW0ZL08_9ACTN</name>
<sequence>MKERSRVEQFERIRRDHRDEELSIRALAEKHRVHRRTVRAALDQAIPPARKPPERVAPVLGPHVALIRSWLTADLTAPRKQRHTARRVWQRLLEEEGVVVAESSVRGLVAQLRVEVGGDRAQVMVPQTHPAAEEAEVDFGEFTAVIAGVVMKVFMFCLRLSHSGKAIHVAYANQTQESFLDGHVRAFERLGGVPTGMIRYDNLKPAVIRVALGRDRFEHPRFIALRSHYGYDSFFCAPGIEGAHEKGGVEGEIGRFRRRHLTPVPHVASLAALNLALAAADARDDARRIGARAETVGAAAARELPLLNPLPEVFDVSLSLSCRVDAKARVCVRQSYYSVPARFAGRRLEVRLGATGVRVLDAGRLVAEHTRSLHKGSEDLVLDHYLEVLTRKPGAMAGATALVAARATGAFTGAHQRFWDAARRQHGDGPGTRILVGVLLLHRTLPAAAIAAGIEAALILGSFDADLVAVEARSALLATGDTSRPVPVPLPVTASANATTPRPAPSLAAYDHLLTEAIA</sequence>
<dbReference type="Proteomes" id="UP001596072">
    <property type="component" value="Unassembled WGS sequence"/>
</dbReference>
<evidence type="ECO:0000313" key="2">
    <source>
        <dbReference type="EMBL" id="MFC5731684.1"/>
    </source>
</evidence>
<dbReference type="NCBIfam" id="NF033546">
    <property type="entry name" value="transpos_IS21"/>
    <property type="match status" value="1"/>
</dbReference>
<dbReference type="PANTHER" id="PTHR35004">
    <property type="entry name" value="TRANSPOSASE RV3428C-RELATED"/>
    <property type="match status" value="1"/>
</dbReference>
<evidence type="ECO:0000259" key="1">
    <source>
        <dbReference type="Pfam" id="PF22483"/>
    </source>
</evidence>
<gene>
    <name evidence="2" type="primary">istA</name>
    <name evidence="2" type="ORF">ACFPQB_22440</name>
</gene>
<proteinExistence type="predicted"/>
<feature type="domain" description="Transposase for insertion sequence element IS21-like C-terminal" evidence="1">
    <location>
        <begin position="312"/>
        <end position="377"/>
    </location>
</feature>
<keyword evidence="3" id="KW-1185">Reference proteome</keyword>
<accession>A0ABW0ZL08</accession>
<dbReference type="InterPro" id="IPR054353">
    <property type="entry name" value="IstA-like_C"/>
</dbReference>
<dbReference type="EMBL" id="JBHSNS010000025">
    <property type="protein sequence ID" value="MFC5731684.1"/>
    <property type="molecule type" value="Genomic_DNA"/>
</dbReference>
<dbReference type="Pfam" id="PF22483">
    <property type="entry name" value="Mu-transpos_C_2"/>
    <property type="match status" value="1"/>
</dbReference>
<comment type="caution">
    <text evidence="2">The sequence shown here is derived from an EMBL/GenBank/DDBJ whole genome shotgun (WGS) entry which is preliminary data.</text>
</comment>
<organism evidence="2 3">
    <name type="scientific">Nocardioides vastitatis</name>
    <dbReference type="NCBI Taxonomy" id="2568655"/>
    <lineage>
        <taxon>Bacteria</taxon>
        <taxon>Bacillati</taxon>
        <taxon>Actinomycetota</taxon>
        <taxon>Actinomycetes</taxon>
        <taxon>Propionibacteriales</taxon>
        <taxon>Nocardioidaceae</taxon>
        <taxon>Nocardioides</taxon>
    </lineage>
</organism>
<dbReference type="PANTHER" id="PTHR35004:SF7">
    <property type="entry name" value="INTEGRASE PROTEIN"/>
    <property type="match status" value="1"/>
</dbReference>
<evidence type="ECO:0000313" key="3">
    <source>
        <dbReference type="Proteomes" id="UP001596072"/>
    </source>
</evidence>
<reference evidence="3" key="1">
    <citation type="journal article" date="2019" name="Int. J. Syst. Evol. Microbiol.">
        <title>The Global Catalogue of Microorganisms (GCM) 10K type strain sequencing project: providing services to taxonomists for standard genome sequencing and annotation.</title>
        <authorList>
            <consortium name="The Broad Institute Genomics Platform"/>
            <consortium name="The Broad Institute Genome Sequencing Center for Infectious Disease"/>
            <person name="Wu L."/>
            <person name="Ma J."/>
        </authorList>
    </citation>
    <scope>NUCLEOTIDE SEQUENCE [LARGE SCALE GENOMIC DNA]</scope>
    <source>
        <strain evidence="3">YIM 94188</strain>
    </source>
</reference>
<dbReference type="RefSeq" id="WP_378527882.1">
    <property type="nucleotide sequence ID" value="NZ_JBHSNS010000025.1"/>
</dbReference>